<feature type="compositionally biased region" description="Polar residues" evidence="1">
    <location>
        <begin position="51"/>
        <end position="67"/>
    </location>
</feature>
<name>A0ABM4GR17_DROKI</name>
<reference evidence="3" key="1">
    <citation type="submission" date="2025-05" db="UniProtKB">
        <authorList>
            <consortium name="RefSeq"/>
        </authorList>
    </citation>
    <scope>NUCLEOTIDE SEQUENCE [LARGE SCALE GENOMIC DNA]</scope>
    <source>
        <strain evidence="3">14028-0561.14</strain>
    </source>
</reference>
<accession>A0ABM4GR17</accession>
<reference evidence="4" key="2">
    <citation type="submission" date="2025-08" db="UniProtKB">
        <authorList>
            <consortium name="RefSeq"/>
        </authorList>
    </citation>
    <scope>IDENTIFICATION</scope>
    <source>
        <strain evidence="4">14028-0561.14</strain>
        <tissue evidence="4">Whole fly</tissue>
    </source>
</reference>
<feature type="region of interest" description="Disordered" evidence="1">
    <location>
        <begin position="43"/>
        <end position="173"/>
    </location>
</feature>
<feature type="compositionally biased region" description="Polar residues" evidence="1">
    <location>
        <begin position="82"/>
        <end position="100"/>
    </location>
</feature>
<protein>
    <submittedName>
        <fullName evidence="4">Uncharacterized protein</fullName>
    </submittedName>
</protein>
<proteinExistence type="predicted"/>
<sequence>MSIKFVLAISIFCCVFLVAINAQNQQYDDKKFRDLKALHRYDRMPPLPSLMPQNPQQDSQGNLQPSGGNKKIPVVGSHATRRPQNPQQDDQHNRFQNGGNMQVPVVGSSSTRRPLSTQPDDTPRYPYQNSPVQDSSPDLYEDDGMEQSPVVGSQRPRNPQQDTPRNRYQNNLPQNRLETLYFYPNFVRNFQRQEYNKNQNCVSTPTGVSCQQQENFRSSNYQMNSLATNISDRFRPSRF</sequence>
<feature type="chain" id="PRO_5046175274" evidence="2">
    <location>
        <begin position="23"/>
        <end position="239"/>
    </location>
</feature>
<feature type="compositionally biased region" description="Polar residues" evidence="1">
    <location>
        <begin position="155"/>
        <end position="173"/>
    </location>
</feature>
<evidence type="ECO:0000313" key="3">
    <source>
        <dbReference type="Proteomes" id="UP001652661"/>
    </source>
</evidence>
<feature type="compositionally biased region" description="Polar residues" evidence="1">
    <location>
        <begin position="107"/>
        <end position="120"/>
    </location>
</feature>
<dbReference type="GeneID" id="138929628"/>
<evidence type="ECO:0000256" key="1">
    <source>
        <dbReference type="SAM" id="MobiDB-lite"/>
    </source>
</evidence>
<feature type="compositionally biased region" description="Polar residues" evidence="1">
    <location>
        <begin position="127"/>
        <end position="136"/>
    </location>
</feature>
<keyword evidence="3" id="KW-1185">Reference proteome</keyword>
<keyword evidence="2" id="KW-0732">Signal</keyword>
<organism evidence="3 4">
    <name type="scientific">Drosophila kikkawai</name>
    <name type="common">Fruit fly</name>
    <dbReference type="NCBI Taxonomy" id="30033"/>
    <lineage>
        <taxon>Eukaryota</taxon>
        <taxon>Metazoa</taxon>
        <taxon>Ecdysozoa</taxon>
        <taxon>Arthropoda</taxon>
        <taxon>Hexapoda</taxon>
        <taxon>Insecta</taxon>
        <taxon>Pterygota</taxon>
        <taxon>Neoptera</taxon>
        <taxon>Endopterygota</taxon>
        <taxon>Diptera</taxon>
        <taxon>Brachycera</taxon>
        <taxon>Muscomorpha</taxon>
        <taxon>Ephydroidea</taxon>
        <taxon>Drosophilidae</taxon>
        <taxon>Drosophila</taxon>
        <taxon>Sophophora</taxon>
    </lineage>
</organism>
<evidence type="ECO:0000256" key="2">
    <source>
        <dbReference type="SAM" id="SignalP"/>
    </source>
</evidence>
<dbReference type="RefSeq" id="XP_070145135.1">
    <property type="nucleotide sequence ID" value="XM_070289034.1"/>
</dbReference>
<feature type="signal peptide" evidence="2">
    <location>
        <begin position="1"/>
        <end position="22"/>
    </location>
</feature>
<evidence type="ECO:0000313" key="4">
    <source>
        <dbReference type="RefSeq" id="XP_070145135.1"/>
    </source>
</evidence>
<dbReference type="Proteomes" id="UP001652661">
    <property type="component" value="Chromosome 2L"/>
</dbReference>
<gene>
    <name evidence="4" type="primary">LOC138929628</name>
</gene>